<dbReference type="CDD" id="cd04146">
    <property type="entry name" value="RERG_RasL11_like"/>
    <property type="match status" value="1"/>
</dbReference>
<evidence type="ECO:0000256" key="1">
    <source>
        <dbReference type="ARBA" id="ARBA00008344"/>
    </source>
</evidence>
<dbReference type="InterPro" id="IPR027417">
    <property type="entry name" value="P-loop_NTPase"/>
</dbReference>
<reference evidence="7 8" key="1">
    <citation type="journal article" date="2019" name="Sci. Data">
        <title>Hybrid genome assembly and annotation of Danionella translucida.</title>
        <authorList>
            <person name="Kadobianskyi M."/>
            <person name="Schulze L."/>
            <person name="Schuelke M."/>
            <person name="Judkewitz B."/>
        </authorList>
    </citation>
    <scope>NUCLEOTIDE SEQUENCE [LARGE SCALE GENOMIC DNA]</scope>
    <source>
        <strain evidence="7 8">Bolton</strain>
    </source>
</reference>
<evidence type="ECO:0000256" key="5">
    <source>
        <dbReference type="ARBA" id="ARBA00023134"/>
    </source>
</evidence>
<protein>
    <recommendedName>
        <fullName evidence="2">small monomeric GTPase</fullName>
        <ecNumber evidence="2">3.6.5.2</ecNumber>
    </recommendedName>
</protein>
<evidence type="ECO:0000256" key="2">
    <source>
        <dbReference type="ARBA" id="ARBA00011984"/>
    </source>
</evidence>
<dbReference type="SMART" id="SM00173">
    <property type="entry name" value="RAS"/>
    <property type="match status" value="1"/>
</dbReference>
<dbReference type="PROSITE" id="PS51421">
    <property type="entry name" value="RAS"/>
    <property type="match status" value="1"/>
</dbReference>
<evidence type="ECO:0000313" key="7">
    <source>
        <dbReference type="EMBL" id="TRY90479.1"/>
    </source>
</evidence>
<dbReference type="InterPro" id="IPR051065">
    <property type="entry name" value="Ras-related_GTPase"/>
</dbReference>
<evidence type="ECO:0000256" key="6">
    <source>
        <dbReference type="ARBA" id="ARBA00048098"/>
    </source>
</evidence>
<organism evidence="7 8">
    <name type="scientific">Danionella cerebrum</name>
    <dbReference type="NCBI Taxonomy" id="2873325"/>
    <lineage>
        <taxon>Eukaryota</taxon>
        <taxon>Metazoa</taxon>
        <taxon>Chordata</taxon>
        <taxon>Craniata</taxon>
        <taxon>Vertebrata</taxon>
        <taxon>Euteleostomi</taxon>
        <taxon>Actinopterygii</taxon>
        <taxon>Neopterygii</taxon>
        <taxon>Teleostei</taxon>
        <taxon>Ostariophysi</taxon>
        <taxon>Cypriniformes</taxon>
        <taxon>Danionidae</taxon>
        <taxon>Danioninae</taxon>
        <taxon>Danionella</taxon>
    </lineage>
</organism>
<dbReference type="EMBL" id="SRMA01025844">
    <property type="protein sequence ID" value="TRY90479.1"/>
    <property type="molecule type" value="Genomic_DNA"/>
</dbReference>
<keyword evidence="5" id="KW-0342">GTP-binding</keyword>
<comment type="catalytic activity">
    <reaction evidence="6">
        <text>GTP + H2O = GDP + phosphate + H(+)</text>
        <dbReference type="Rhea" id="RHEA:19669"/>
        <dbReference type="ChEBI" id="CHEBI:15377"/>
        <dbReference type="ChEBI" id="CHEBI:15378"/>
        <dbReference type="ChEBI" id="CHEBI:37565"/>
        <dbReference type="ChEBI" id="CHEBI:43474"/>
        <dbReference type="ChEBI" id="CHEBI:58189"/>
        <dbReference type="EC" id="3.6.5.2"/>
    </reaction>
</comment>
<keyword evidence="3" id="KW-0547">Nucleotide-binding</keyword>
<evidence type="ECO:0000313" key="8">
    <source>
        <dbReference type="Proteomes" id="UP000316079"/>
    </source>
</evidence>
<accession>A0A553QKF5</accession>
<dbReference type="EC" id="3.6.5.2" evidence="2"/>
<proteinExistence type="inferred from homology"/>
<dbReference type="PRINTS" id="PR00449">
    <property type="entry name" value="RASTRNSFRMNG"/>
</dbReference>
<dbReference type="Gene3D" id="3.40.50.300">
    <property type="entry name" value="P-loop containing nucleotide triphosphate hydrolases"/>
    <property type="match status" value="1"/>
</dbReference>
<comment type="similarity">
    <text evidence="1">Belongs to the small GTPase superfamily. Ras family.</text>
</comment>
<dbReference type="SUPFAM" id="SSF52540">
    <property type="entry name" value="P-loop containing nucleoside triphosphate hydrolases"/>
    <property type="match status" value="1"/>
</dbReference>
<dbReference type="Pfam" id="PF00071">
    <property type="entry name" value="Ras"/>
    <property type="match status" value="1"/>
</dbReference>
<dbReference type="PANTHER" id="PTHR45704">
    <property type="entry name" value="RAS-LIKE FAMILY MEMBER 11"/>
    <property type="match status" value="1"/>
</dbReference>
<evidence type="ECO:0000256" key="4">
    <source>
        <dbReference type="ARBA" id="ARBA00022801"/>
    </source>
</evidence>
<dbReference type="Proteomes" id="UP000316079">
    <property type="component" value="Unassembled WGS sequence"/>
</dbReference>
<dbReference type="AlphaFoldDB" id="A0A553QKF5"/>
<sequence length="215" mass="24372">MNRGLFLTIAMNDIKVAVLGSEGVGKSALIVRFLTRRFIGEYASSSDCIYRKRMSIDARQLNLELYDTCSQPCNGKSSLNDQIHWADGFVVVYDISDRSSFLTAKAIVQLIRELHLPANKRDTESVIFLVGNKQDLCHIREVEREEGQKLACECRCQFYELSAAEHYQEVLLMFSKIVRSASLGGKAKERRRRPSGSKSMAKLINNVFGKRRKSV</sequence>
<dbReference type="GO" id="GO:0005525">
    <property type="term" value="F:GTP binding"/>
    <property type="evidence" value="ECO:0007669"/>
    <property type="project" value="UniProtKB-KW"/>
</dbReference>
<dbReference type="STRING" id="623744.A0A553QKF5"/>
<keyword evidence="4" id="KW-0378">Hydrolase</keyword>
<evidence type="ECO:0000256" key="3">
    <source>
        <dbReference type="ARBA" id="ARBA00022741"/>
    </source>
</evidence>
<dbReference type="SMART" id="SM00175">
    <property type="entry name" value="RAB"/>
    <property type="match status" value="1"/>
</dbReference>
<gene>
    <name evidence="7" type="ORF">DNTS_026111</name>
</gene>
<dbReference type="PROSITE" id="PS51419">
    <property type="entry name" value="RAB"/>
    <property type="match status" value="1"/>
</dbReference>
<dbReference type="GO" id="GO:0003925">
    <property type="term" value="F:G protein activity"/>
    <property type="evidence" value="ECO:0007669"/>
    <property type="project" value="UniProtKB-EC"/>
</dbReference>
<dbReference type="OrthoDB" id="18798at2759"/>
<comment type="caution">
    <text evidence="7">The sequence shown here is derived from an EMBL/GenBank/DDBJ whole genome shotgun (WGS) entry which is preliminary data.</text>
</comment>
<dbReference type="InterPro" id="IPR001806">
    <property type="entry name" value="Small_GTPase"/>
</dbReference>
<name>A0A553QKF5_9TELE</name>
<keyword evidence="8" id="KW-1185">Reference proteome</keyword>